<organism evidence="3 4">
    <name type="scientific">Sinanodonta woodiana</name>
    <name type="common">Chinese pond mussel</name>
    <name type="synonym">Anodonta woodiana</name>
    <dbReference type="NCBI Taxonomy" id="1069815"/>
    <lineage>
        <taxon>Eukaryota</taxon>
        <taxon>Metazoa</taxon>
        <taxon>Spiralia</taxon>
        <taxon>Lophotrochozoa</taxon>
        <taxon>Mollusca</taxon>
        <taxon>Bivalvia</taxon>
        <taxon>Autobranchia</taxon>
        <taxon>Heteroconchia</taxon>
        <taxon>Palaeoheterodonta</taxon>
        <taxon>Unionida</taxon>
        <taxon>Unionoidea</taxon>
        <taxon>Unionidae</taxon>
        <taxon>Unioninae</taxon>
        <taxon>Sinanodonta</taxon>
    </lineage>
</organism>
<dbReference type="InterPro" id="IPR003591">
    <property type="entry name" value="Leu-rich_rpt_typical-subtyp"/>
</dbReference>
<dbReference type="Proteomes" id="UP001634394">
    <property type="component" value="Unassembled WGS sequence"/>
</dbReference>
<evidence type="ECO:0000313" key="4">
    <source>
        <dbReference type="Proteomes" id="UP001634394"/>
    </source>
</evidence>
<dbReference type="EMBL" id="JBJQND010000005">
    <property type="protein sequence ID" value="KAL3876079.1"/>
    <property type="molecule type" value="Genomic_DNA"/>
</dbReference>
<reference evidence="3 4" key="1">
    <citation type="submission" date="2024-11" db="EMBL/GenBank/DDBJ databases">
        <title>Chromosome-level genome assembly of the freshwater bivalve Anodonta woodiana.</title>
        <authorList>
            <person name="Chen X."/>
        </authorList>
    </citation>
    <scope>NUCLEOTIDE SEQUENCE [LARGE SCALE GENOMIC DNA]</scope>
    <source>
        <strain evidence="3">MN2024</strain>
        <tissue evidence="3">Gills</tissue>
    </source>
</reference>
<evidence type="ECO:0008006" key="5">
    <source>
        <dbReference type="Google" id="ProtNLM"/>
    </source>
</evidence>
<dbReference type="Pfam" id="PF13855">
    <property type="entry name" value="LRR_8"/>
    <property type="match status" value="1"/>
</dbReference>
<dbReference type="PANTHER" id="PTHR48051">
    <property type="match status" value="1"/>
</dbReference>
<dbReference type="PRINTS" id="PR00019">
    <property type="entry name" value="LEURICHRPT"/>
</dbReference>
<name>A0ABD3WQ34_SINWO</name>
<evidence type="ECO:0000256" key="2">
    <source>
        <dbReference type="ARBA" id="ARBA00022737"/>
    </source>
</evidence>
<dbReference type="AlphaFoldDB" id="A0ABD3WQ34"/>
<protein>
    <recommendedName>
        <fullName evidence="5">CCR4-NOT transcription complex subunit 6-like</fullName>
    </recommendedName>
</protein>
<gene>
    <name evidence="3" type="ORF">ACJMK2_033960</name>
</gene>
<dbReference type="SUPFAM" id="SSF52058">
    <property type="entry name" value="L domain-like"/>
    <property type="match status" value="1"/>
</dbReference>
<dbReference type="InterPro" id="IPR050216">
    <property type="entry name" value="LRR_domain-containing"/>
</dbReference>
<evidence type="ECO:0000313" key="3">
    <source>
        <dbReference type="EMBL" id="KAL3876079.1"/>
    </source>
</evidence>
<comment type="caution">
    <text evidence="3">The sequence shown here is derived from an EMBL/GenBank/DDBJ whole genome shotgun (WGS) entry which is preliminary data.</text>
</comment>
<dbReference type="InterPro" id="IPR032675">
    <property type="entry name" value="LRR_dom_sf"/>
</dbReference>
<dbReference type="InterPro" id="IPR001611">
    <property type="entry name" value="Leu-rich_rpt"/>
</dbReference>
<dbReference type="FunFam" id="3.80.10.10:FF:000343">
    <property type="entry name" value="CCR4-NOT transcription complex subunit"/>
    <property type="match status" value="1"/>
</dbReference>
<dbReference type="PANTHER" id="PTHR48051:SF35">
    <property type="entry name" value="LEUCINE-RICH REPEAT-CONTAINING PROTEIN 27"/>
    <property type="match status" value="1"/>
</dbReference>
<sequence length="160" mass="18392">MHKDKYDSPNPRRIHTIMSAEDVAAGKKSTWYELEITGTVRNLCPELWHLEHLTSLYLNDNNLSKLPADISRLSHLTYLDLSSNKLRSLPGELGELVNLRELLLNYNQLRVLPFELGKLFNLQTLGLMGNPLNMEIMKLYNEVNGVQKLLSFLLDNLQCE</sequence>
<dbReference type="PROSITE" id="PS51450">
    <property type="entry name" value="LRR"/>
    <property type="match status" value="2"/>
</dbReference>
<dbReference type="SMART" id="SM00364">
    <property type="entry name" value="LRR_BAC"/>
    <property type="match status" value="3"/>
</dbReference>
<keyword evidence="2" id="KW-0677">Repeat</keyword>
<keyword evidence="4" id="KW-1185">Reference proteome</keyword>
<accession>A0ABD3WQ34</accession>
<keyword evidence="1" id="KW-0433">Leucine-rich repeat</keyword>
<dbReference type="SMART" id="SM00369">
    <property type="entry name" value="LRR_TYP"/>
    <property type="match status" value="3"/>
</dbReference>
<evidence type="ECO:0000256" key="1">
    <source>
        <dbReference type="ARBA" id="ARBA00022614"/>
    </source>
</evidence>
<dbReference type="Gene3D" id="3.80.10.10">
    <property type="entry name" value="Ribonuclease Inhibitor"/>
    <property type="match status" value="1"/>
</dbReference>
<proteinExistence type="predicted"/>